<gene>
    <name evidence="1" type="ORF">CLUP02_12397</name>
</gene>
<name>A0A9Q8T0T9_9PEZI</name>
<evidence type="ECO:0000313" key="2">
    <source>
        <dbReference type="Proteomes" id="UP000830671"/>
    </source>
</evidence>
<reference evidence="1" key="1">
    <citation type="journal article" date="2021" name="Mol. Plant Microbe Interact.">
        <title>Complete Genome Sequence of the Plant-Pathogenic Fungus Colletotrichum lupini.</title>
        <authorList>
            <person name="Baroncelli R."/>
            <person name="Pensec F."/>
            <person name="Da Lio D."/>
            <person name="Boufleur T."/>
            <person name="Vicente I."/>
            <person name="Sarrocco S."/>
            <person name="Picot A."/>
            <person name="Baraldi E."/>
            <person name="Sukno S."/>
            <person name="Thon M."/>
            <person name="Le Floch G."/>
        </authorList>
    </citation>
    <scope>NUCLEOTIDE SEQUENCE</scope>
    <source>
        <strain evidence="1">IMI 504893</strain>
    </source>
</reference>
<dbReference type="RefSeq" id="XP_049148506.1">
    <property type="nucleotide sequence ID" value="XM_049291361.1"/>
</dbReference>
<proteinExistence type="predicted"/>
<dbReference type="EMBL" id="CP019478">
    <property type="protein sequence ID" value="UQC86895.1"/>
    <property type="molecule type" value="Genomic_DNA"/>
</dbReference>
<dbReference type="KEGG" id="clup:CLUP02_12397"/>
<feature type="non-terminal residue" evidence="1">
    <location>
        <position position="1"/>
    </location>
</feature>
<protein>
    <submittedName>
        <fullName evidence="1">Uncharacterized protein</fullName>
    </submittedName>
</protein>
<organism evidence="1 2">
    <name type="scientific">Colletotrichum lupini</name>
    <dbReference type="NCBI Taxonomy" id="145971"/>
    <lineage>
        <taxon>Eukaryota</taxon>
        <taxon>Fungi</taxon>
        <taxon>Dikarya</taxon>
        <taxon>Ascomycota</taxon>
        <taxon>Pezizomycotina</taxon>
        <taxon>Sordariomycetes</taxon>
        <taxon>Hypocreomycetidae</taxon>
        <taxon>Glomerellales</taxon>
        <taxon>Glomerellaceae</taxon>
        <taxon>Colletotrichum</taxon>
        <taxon>Colletotrichum acutatum species complex</taxon>
    </lineage>
</organism>
<dbReference type="GeneID" id="73346371"/>
<dbReference type="AlphaFoldDB" id="A0A9Q8T0T9"/>
<keyword evidence="2" id="KW-1185">Reference proteome</keyword>
<dbReference type="Proteomes" id="UP000830671">
    <property type="component" value="Chromosome 6"/>
</dbReference>
<accession>A0A9Q8T0T9</accession>
<sequence>TAYLLECDHGRCRCYEKSTSSQVLTHTQRTKVIADASRHGTFLFILHAIPCHPIPCSGPWIPAQPPVGCKWAEWPHPTTVPSPSSSSASRFSSLLSLQCCTSYPWPAGVYSVCPSKSPGWTRLQQVWQLAFSLLLSLCILFHQEAQSRSRRPEAAAAAKHPIFQSLTLSSSLPVRYPT</sequence>
<evidence type="ECO:0000313" key="1">
    <source>
        <dbReference type="EMBL" id="UQC86895.1"/>
    </source>
</evidence>